<sequence>MTAANGIGVCAGLSYHPASSSGQADTISRHKLFKANEINEIEENRHEKSTKNNTVWPMKVFQDWIKETQNSSVVEDADGAGAVYSVASYTALRSGISRYYSHFNILKNPLFNSSNNVYKSVLKAHRKSGKDTSQHHPPISSADLKKIKDSGVLSTSTAIGLVRKVWFDVQLHLARRGREGNRDLTRESFQLKRDENGKEYITLSHNTETKNHKDPTDPMQQNYRGCIFAEPTNPNCPVGSFKKYISHCPPDTTRFYLHPLRKPQEALNQQNIWYSREPMGHNALGQMLPNISKAAALSARYTNHSRRSTAVQLLSKAGLQTREIMTVTGHRCETSLKSYWAPTTSDREKWSQILSGELLTPLPNMHLPLSLSPSLREKLGESLMKLTGVRLSTPPEMHHHSSSPTAPSTETSSLTSISS</sequence>
<dbReference type="InterPro" id="IPR052787">
    <property type="entry name" value="MAVS"/>
</dbReference>
<feature type="region of interest" description="Disordered" evidence="5">
    <location>
        <begin position="392"/>
        <end position="419"/>
    </location>
</feature>
<dbReference type="Proteomes" id="UP000694523">
    <property type="component" value="Unplaced"/>
</dbReference>
<dbReference type="PANTHER" id="PTHR21446">
    <property type="entry name" value="DUF3504 DOMAIN-CONTAINING PROTEIN"/>
    <property type="match status" value="1"/>
</dbReference>
<dbReference type="GO" id="GO:0006310">
    <property type="term" value="P:DNA recombination"/>
    <property type="evidence" value="ECO:0007669"/>
    <property type="project" value="UniProtKB-KW"/>
</dbReference>
<evidence type="ECO:0000256" key="4">
    <source>
        <dbReference type="ARBA" id="ARBA00023172"/>
    </source>
</evidence>
<organism evidence="7 8">
    <name type="scientific">Neogobius melanostomus</name>
    <name type="common">round goby</name>
    <dbReference type="NCBI Taxonomy" id="47308"/>
    <lineage>
        <taxon>Eukaryota</taxon>
        <taxon>Metazoa</taxon>
        <taxon>Chordata</taxon>
        <taxon>Craniata</taxon>
        <taxon>Vertebrata</taxon>
        <taxon>Euteleostomi</taxon>
        <taxon>Actinopterygii</taxon>
        <taxon>Neopterygii</taxon>
        <taxon>Teleostei</taxon>
        <taxon>Neoteleostei</taxon>
        <taxon>Acanthomorphata</taxon>
        <taxon>Gobiaria</taxon>
        <taxon>Gobiiformes</taxon>
        <taxon>Gobioidei</taxon>
        <taxon>Gobiidae</taxon>
        <taxon>Benthophilinae</taxon>
        <taxon>Neogobiini</taxon>
        <taxon>Neogobius</taxon>
    </lineage>
</organism>
<dbReference type="Gene3D" id="1.10.443.10">
    <property type="entry name" value="Intergrase catalytic core"/>
    <property type="match status" value="1"/>
</dbReference>
<dbReference type="Pfam" id="PF12012">
    <property type="entry name" value="DUF3504"/>
    <property type="match status" value="1"/>
</dbReference>
<evidence type="ECO:0000313" key="7">
    <source>
        <dbReference type="Ensembl" id="ENSNMLP00000016992.1"/>
    </source>
</evidence>
<reference evidence="7" key="2">
    <citation type="submission" date="2025-09" db="UniProtKB">
        <authorList>
            <consortium name="Ensembl"/>
        </authorList>
    </citation>
    <scope>IDENTIFICATION</scope>
</reference>
<accession>A0A8C6T640</accession>
<keyword evidence="2" id="KW-0597">Phosphoprotein</keyword>
<reference evidence="7" key="1">
    <citation type="submission" date="2025-08" db="UniProtKB">
        <authorList>
            <consortium name="Ensembl"/>
        </authorList>
    </citation>
    <scope>IDENTIFICATION</scope>
</reference>
<dbReference type="Ensembl" id="ENSNMLT00000019112.1">
    <property type="protein sequence ID" value="ENSNMLP00000016992.1"/>
    <property type="gene ID" value="ENSNMLG00000011229.1"/>
</dbReference>
<keyword evidence="4" id="KW-0233">DNA recombination</keyword>
<dbReference type="PANTHER" id="PTHR21446:SF12">
    <property type="entry name" value="POTASSIUM CHANNEL TETRAMERIZATION DOMAIN CONTAINING 1"/>
    <property type="match status" value="1"/>
</dbReference>
<keyword evidence="1" id="KW-1017">Isopeptide bond</keyword>
<evidence type="ECO:0000259" key="6">
    <source>
        <dbReference type="Pfam" id="PF12012"/>
    </source>
</evidence>
<keyword evidence="8" id="KW-1185">Reference proteome</keyword>
<dbReference type="GO" id="GO:0015074">
    <property type="term" value="P:DNA integration"/>
    <property type="evidence" value="ECO:0007669"/>
    <property type="project" value="InterPro"/>
</dbReference>
<evidence type="ECO:0000256" key="3">
    <source>
        <dbReference type="ARBA" id="ARBA00022843"/>
    </source>
</evidence>
<keyword evidence="3" id="KW-0832">Ubl conjugation</keyword>
<feature type="compositionally biased region" description="Low complexity" evidence="5">
    <location>
        <begin position="402"/>
        <end position="419"/>
    </location>
</feature>
<evidence type="ECO:0000256" key="1">
    <source>
        <dbReference type="ARBA" id="ARBA00022499"/>
    </source>
</evidence>
<feature type="domain" description="ZMYM2-like/QRICH1 C-terminal" evidence="6">
    <location>
        <begin position="149"/>
        <end position="292"/>
    </location>
</feature>
<dbReference type="AlphaFoldDB" id="A0A8C6T640"/>
<proteinExistence type="predicted"/>
<dbReference type="InterPro" id="IPR013762">
    <property type="entry name" value="Integrase-like_cat_sf"/>
</dbReference>
<evidence type="ECO:0000256" key="2">
    <source>
        <dbReference type="ARBA" id="ARBA00022553"/>
    </source>
</evidence>
<evidence type="ECO:0000256" key="5">
    <source>
        <dbReference type="SAM" id="MobiDB-lite"/>
    </source>
</evidence>
<protein>
    <recommendedName>
        <fullName evidence="6">ZMYM2-like/QRICH1 C-terminal domain-containing protein</fullName>
    </recommendedName>
</protein>
<dbReference type="GO" id="GO:0003677">
    <property type="term" value="F:DNA binding"/>
    <property type="evidence" value="ECO:0007669"/>
    <property type="project" value="InterPro"/>
</dbReference>
<dbReference type="SUPFAM" id="SSF56349">
    <property type="entry name" value="DNA breaking-rejoining enzymes"/>
    <property type="match status" value="1"/>
</dbReference>
<dbReference type="InterPro" id="IPR011010">
    <property type="entry name" value="DNA_brk_join_enz"/>
</dbReference>
<dbReference type="InterPro" id="IPR021893">
    <property type="entry name" value="ZMYM2-like_C"/>
</dbReference>
<name>A0A8C6T640_9GOBI</name>
<evidence type="ECO:0000313" key="8">
    <source>
        <dbReference type="Proteomes" id="UP000694523"/>
    </source>
</evidence>